<evidence type="ECO:0000313" key="2">
    <source>
        <dbReference type="Proteomes" id="UP000789920"/>
    </source>
</evidence>
<sequence>MQNKEDDLATEISRCNRCTKEEETVKKRNARAEESRKEEQKLIGFKTLESLKIELAKSNTRQIRMTPKYKNKIAVCEHSKAKKRIQKKKKNPSKKKKTNQQEIKERKKKAKKKENELKMKLERQCESLS</sequence>
<reference evidence="1" key="1">
    <citation type="submission" date="2021-06" db="EMBL/GenBank/DDBJ databases">
        <authorList>
            <person name="Kallberg Y."/>
            <person name="Tangrot J."/>
            <person name="Rosling A."/>
        </authorList>
    </citation>
    <scope>NUCLEOTIDE SEQUENCE</scope>
    <source>
        <strain evidence="1">MA461A</strain>
    </source>
</reference>
<keyword evidence="2" id="KW-1185">Reference proteome</keyword>
<accession>A0ACA9LXE1</accession>
<comment type="caution">
    <text evidence="1">The sequence shown here is derived from an EMBL/GenBank/DDBJ whole genome shotgun (WGS) entry which is preliminary data.</text>
</comment>
<proteinExistence type="predicted"/>
<evidence type="ECO:0000313" key="1">
    <source>
        <dbReference type="EMBL" id="CAG8547397.1"/>
    </source>
</evidence>
<organism evidence="1 2">
    <name type="scientific">Racocetra persica</name>
    <dbReference type="NCBI Taxonomy" id="160502"/>
    <lineage>
        <taxon>Eukaryota</taxon>
        <taxon>Fungi</taxon>
        <taxon>Fungi incertae sedis</taxon>
        <taxon>Mucoromycota</taxon>
        <taxon>Glomeromycotina</taxon>
        <taxon>Glomeromycetes</taxon>
        <taxon>Diversisporales</taxon>
        <taxon>Gigasporaceae</taxon>
        <taxon>Racocetra</taxon>
    </lineage>
</organism>
<protein>
    <submittedName>
        <fullName evidence="1">10728_t:CDS:1</fullName>
    </submittedName>
</protein>
<dbReference type="EMBL" id="CAJVQC010004965">
    <property type="protein sequence ID" value="CAG8547397.1"/>
    <property type="molecule type" value="Genomic_DNA"/>
</dbReference>
<dbReference type="Proteomes" id="UP000789920">
    <property type="component" value="Unassembled WGS sequence"/>
</dbReference>
<name>A0ACA9LXE1_9GLOM</name>
<gene>
    <name evidence="1" type="ORF">RPERSI_LOCUS3813</name>
</gene>